<reference evidence="1" key="1">
    <citation type="submission" date="2014-12" db="EMBL/GenBank/DDBJ databases">
        <title>Insight into the proteome of Arion vulgaris.</title>
        <authorList>
            <person name="Aradska J."/>
            <person name="Bulat T."/>
            <person name="Smidak R."/>
            <person name="Sarate P."/>
            <person name="Gangsoo J."/>
            <person name="Sialana F."/>
            <person name="Bilban M."/>
            <person name="Lubec G."/>
        </authorList>
    </citation>
    <scope>NUCLEOTIDE SEQUENCE</scope>
    <source>
        <tissue evidence="1">Skin</tissue>
    </source>
</reference>
<feature type="non-terminal residue" evidence="1">
    <location>
        <position position="68"/>
    </location>
</feature>
<proteinExistence type="predicted"/>
<evidence type="ECO:0000313" key="1">
    <source>
        <dbReference type="EMBL" id="CEK56394.1"/>
    </source>
</evidence>
<dbReference type="EMBL" id="HACG01009529">
    <property type="protein sequence ID" value="CEK56394.1"/>
    <property type="molecule type" value="Transcribed_RNA"/>
</dbReference>
<protein>
    <submittedName>
        <fullName evidence="1">Uncharacterized protein</fullName>
    </submittedName>
</protein>
<gene>
    <name evidence="1" type="primary">ORF27541</name>
</gene>
<accession>A0A0B6YJP9</accession>
<name>A0A0B6YJP9_9EUPU</name>
<sequence>KSNLVALANAAFLFFHKSDLDKAYKIIDGLKKLKTELQFDDLRLGAVCEQGYTFRKFGGAKNLLCAIS</sequence>
<dbReference type="AlphaFoldDB" id="A0A0B6YJP9"/>
<organism evidence="1">
    <name type="scientific">Arion vulgaris</name>
    <dbReference type="NCBI Taxonomy" id="1028688"/>
    <lineage>
        <taxon>Eukaryota</taxon>
        <taxon>Metazoa</taxon>
        <taxon>Spiralia</taxon>
        <taxon>Lophotrochozoa</taxon>
        <taxon>Mollusca</taxon>
        <taxon>Gastropoda</taxon>
        <taxon>Heterobranchia</taxon>
        <taxon>Euthyneura</taxon>
        <taxon>Panpulmonata</taxon>
        <taxon>Eupulmonata</taxon>
        <taxon>Stylommatophora</taxon>
        <taxon>Helicina</taxon>
        <taxon>Arionoidea</taxon>
        <taxon>Arionidae</taxon>
        <taxon>Arion</taxon>
    </lineage>
</organism>
<feature type="non-terminal residue" evidence="1">
    <location>
        <position position="1"/>
    </location>
</feature>